<organism evidence="2 3">
    <name type="scientific">Corallococcus terminator</name>
    <dbReference type="NCBI Taxonomy" id="2316733"/>
    <lineage>
        <taxon>Bacteria</taxon>
        <taxon>Pseudomonadati</taxon>
        <taxon>Myxococcota</taxon>
        <taxon>Myxococcia</taxon>
        <taxon>Myxococcales</taxon>
        <taxon>Cystobacterineae</taxon>
        <taxon>Myxococcaceae</taxon>
        <taxon>Corallococcus</taxon>
    </lineage>
</organism>
<dbReference type="AlphaFoldDB" id="A0A3A8J9E0"/>
<evidence type="ECO:0000256" key="1">
    <source>
        <dbReference type="SAM" id="MobiDB-lite"/>
    </source>
</evidence>
<name>A0A3A8J9E0_9BACT</name>
<gene>
    <name evidence="2" type="ORF">D7V88_06725</name>
</gene>
<protein>
    <submittedName>
        <fullName evidence="2">Uncharacterized protein</fullName>
    </submittedName>
</protein>
<dbReference type="Proteomes" id="UP000268094">
    <property type="component" value="Unassembled WGS sequence"/>
</dbReference>
<sequence>MPRPTMSIDFTCQKCEASFELEAQDLIEGTEKIICPHCDTKAPANLSEDFVAALTEMRAQIATLSKKYFAVTLALEAEELEDDLDDDDDDEEESEEDDDVDEDDDDEESEDDEDYDDEAEDEEQDR</sequence>
<evidence type="ECO:0000313" key="2">
    <source>
        <dbReference type="EMBL" id="RKG92309.1"/>
    </source>
</evidence>
<proteinExistence type="predicted"/>
<dbReference type="OrthoDB" id="5383403at2"/>
<evidence type="ECO:0000313" key="3">
    <source>
        <dbReference type="Proteomes" id="UP000268094"/>
    </source>
</evidence>
<reference evidence="3" key="1">
    <citation type="submission" date="2018-09" db="EMBL/GenBank/DDBJ databases">
        <authorList>
            <person name="Livingstone P.G."/>
            <person name="Whitworth D.E."/>
        </authorList>
    </citation>
    <scope>NUCLEOTIDE SEQUENCE [LARGE SCALE GENOMIC DNA]</scope>
    <source>
        <strain evidence="3">CA054A</strain>
    </source>
</reference>
<dbReference type="EMBL" id="RAVZ01000028">
    <property type="protein sequence ID" value="RKG92309.1"/>
    <property type="molecule type" value="Genomic_DNA"/>
</dbReference>
<feature type="region of interest" description="Disordered" evidence="1">
    <location>
        <begin position="79"/>
        <end position="126"/>
    </location>
</feature>
<comment type="caution">
    <text evidence="2">The sequence shown here is derived from an EMBL/GenBank/DDBJ whole genome shotgun (WGS) entry which is preliminary data.</text>
</comment>
<keyword evidence="3" id="KW-1185">Reference proteome</keyword>
<accession>A0A3A8J9E0</accession>